<comment type="caution">
    <text evidence="1">The sequence shown here is derived from an EMBL/GenBank/DDBJ whole genome shotgun (WGS) entry which is preliminary data.</text>
</comment>
<name>I7ZAD4_9GAMM</name>
<dbReference type="Proteomes" id="UP000003704">
    <property type="component" value="Unassembled WGS sequence"/>
</dbReference>
<evidence type="ECO:0000313" key="2">
    <source>
        <dbReference type="Proteomes" id="UP000003704"/>
    </source>
</evidence>
<dbReference type="STRING" id="1172194.WQQ_38220"/>
<evidence type="ECO:0000313" key="1">
    <source>
        <dbReference type="EMBL" id="EIT68627.1"/>
    </source>
</evidence>
<keyword evidence="2" id="KW-1185">Reference proteome</keyword>
<proteinExistence type="predicted"/>
<reference evidence="1 2" key="1">
    <citation type="journal article" date="2012" name="J. Bacteriol.">
        <title>Genome Sequence of n-Alkane-Degrading Hydrocarboniphaga effusa Strain AP103T (ATCC BAA-332T).</title>
        <authorList>
            <person name="Chang H.K."/>
            <person name="Zylstra G.J."/>
            <person name="Chae J.C."/>
        </authorList>
    </citation>
    <scope>NUCLEOTIDE SEQUENCE [LARGE SCALE GENOMIC DNA]</scope>
    <source>
        <strain evidence="1 2">AP103</strain>
    </source>
</reference>
<dbReference type="RefSeq" id="WP_007186757.1">
    <property type="nucleotide sequence ID" value="NZ_AKGD01000003.1"/>
</dbReference>
<dbReference type="EMBL" id="AKGD01000003">
    <property type="protein sequence ID" value="EIT68627.1"/>
    <property type="molecule type" value="Genomic_DNA"/>
</dbReference>
<organism evidence="1 2">
    <name type="scientific">Hydrocarboniphaga effusa AP103</name>
    <dbReference type="NCBI Taxonomy" id="1172194"/>
    <lineage>
        <taxon>Bacteria</taxon>
        <taxon>Pseudomonadati</taxon>
        <taxon>Pseudomonadota</taxon>
        <taxon>Gammaproteobacteria</taxon>
        <taxon>Nevskiales</taxon>
        <taxon>Nevskiaceae</taxon>
        <taxon>Hydrocarboniphaga</taxon>
    </lineage>
</organism>
<accession>I7ZAD4</accession>
<sequence>MSDEPIRAELEKLYQQRVQMKSTLEQIRAARRELARIVDHHPLKAQGRPPNPRRS</sequence>
<protein>
    <submittedName>
        <fullName evidence="1">Uncharacterized protein</fullName>
    </submittedName>
</protein>
<dbReference type="AlphaFoldDB" id="I7ZAD4"/>
<gene>
    <name evidence="1" type="ORF">WQQ_38220</name>
</gene>